<keyword evidence="6" id="KW-1185">Reference proteome</keyword>
<organism evidence="5 6">
    <name type="scientific">Pararhodospirillum photometricum DSM 122</name>
    <dbReference type="NCBI Taxonomy" id="1150469"/>
    <lineage>
        <taxon>Bacteria</taxon>
        <taxon>Pseudomonadati</taxon>
        <taxon>Pseudomonadota</taxon>
        <taxon>Alphaproteobacteria</taxon>
        <taxon>Rhodospirillales</taxon>
        <taxon>Rhodospirillaceae</taxon>
        <taxon>Pararhodospirillum</taxon>
    </lineage>
</organism>
<dbReference type="AlphaFoldDB" id="H6SRS8"/>
<evidence type="ECO:0000256" key="1">
    <source>
        <dbReference type="ARBA" id="ARBA00007734"/>
    </source>
</evidence>
<dbReference type="GO" id="GO:0000270">
    <property type="term" value="P:peptidoglycan metabolic process"/>
    <property type="evidence" value="ECO:0007669"/>
    <property type="project" value="InterPro"/>
</dbReference>
<sequence length="704" mass="77674">MSPPWKGELVDKTSDRERPFSRSLSSDLCVFLFENEGVAVRLVGLGFAGLSALVMTVTSVEAAGLSAADSALYAAAFRAADLGRWDEARALADSTTDHTLRDVIVWRHMRVAPPEGPSLDARLIFLERHPDWPLTGSIRRLIEDGLLVTPRSPAETISILTRYPPISPSGKRALARAYLAQGDGAKVPPLIRDVWVNGTFAATDEPEILQAFAAYLRPEDHWRRADRLVWDGEYDAARRMIPRLDKGQGALIQARVILATGKGNAEKALAAVPATLRTDPGLIFERVRWRRQAGLDAEAIELLLSHRSGEGHDEEWWNERGILIRDMLDQGHISTAYKLAAGHERDKGTAFAEGEWLAGWIALRFLEDPKTALSHFEKLYEGVTSPISLSRAAYWAGRAAEALRQTERAHAWYHKATGNPGTFYGQLAASRLKVSLSELVPAEDPLPSPEETRALNSDRMMRVVSQMIELGRTEELLSFLFAMTGNHPGPGARAAIAKLALRAGQTEMAVRTARRAAQDATLLLEAGYPLPPRLAEAVIQQARTQGLLPAAAFGIIRQESNFDADARSRAGALGLMQLLPSTARAMAQREGVIFDDASLTRDPTFNTRLGTRYLADLVTRFDGSLVLAAAAYNAGPSRPLQWMNSNGDPRLMKTEEIVDWIERIPFKETRNYVQRVFEGTVMYRMRLGDVLPATAPEGMLRRLP</sequence>
<evidence type="ECO:0000313" key="6">
    <source>
        <dbReference type="Proteomes" id="UP000033220"/>
    </source>
</evidence>
<dbReference type="Pfam" id="PF01464">
    <property type="entry name" value="SLT"/>
    <property type="match status" value="1"/>
</dbReference>
<dbReference type="PROSITE" id="PS00922">
    <property type="entry name" value="TRANSGLYCOSYLASE"/>
    <property type="match status" value="1"/>
</dbReference>
<dbReference type="GO" id="GO:0016020">
    <property type="term" value="C:membrane"/>
    <property type="evidence" value="ECO:0007669"/>
    <property type="project" value="InterPro"/>
</dbReference>
<dbReference type="Gene3D" id="1.25.20.10">
    <property type="entry name" value="Bacterial muramidases"/>
    <property type="match status" value="1"/>
</dbReference>
<dbReference type="GO" id="GO:0042597">
    <property type="term" value="C:periplasmic space"/>
    <property type="evidence" value="ECO:0007669"/>
    <property type="project" value="InterPro"/>
</dbReference>
<dbReference type="eggNOG" id="COG0741">
    <property type="taxonomic scope" value="Bacteria"/>
</dbReference>
<dbReference type="SUPFAM" id="SSF53955">
    <property type="entry name" value="Lysozyme-like"/>
    <property type="match status" value="1"/>
</dbReference>
<dbReference type="Gene3D" id="1.10.530.10">
    <property type="match status" value="1"/>
</dbReference>
<dbReference type="KEGG" id="rpm:RSPPHO_00981"/>
<dbReference type="InterPro" id="IPR000189">
    <property type="entry name" value="Transglyc_AS"/>
</dbReference>
<evidence type="ECO:0000259" key="4">
    <source>
        <dbReference type="Pfam" id="PF01464"/>
    </source>
</evidence>
<dbReference type="GO" id="GO:0008933">
    <property type="term" value="F:peptidoglycan lytic transglycosylase activity"/>
    <property type="evidence" value="ECO:0007669"/>
    <property type="project" value="InterPro"/>
</dbReference>
<protein>
    <submittedName>
        <fullName evidence="5">Lytic transglycosylase, catalytic</fullName>
    </submittedName>
</protein>
<dbReference type="PATRIC" id="fig|1150469.3.peg.1120"/>
<reference evidence="5 6" key="1">
    <citation type="submission" date="2012-02" db="EMBL/GenBank/DDBJ databases">
        <title>Shotgun genome sequence of Phaeospirillum photometricum DSM 122.</title>
        <authorList>
            <person name="Duquesne K."/>
            <person name="Sturgis J."/>
        </authorList>
    </citation>
    <scope>NUCLEOTIDE SEQUENCE [LARGE SCALE GENOMIC DNA]</scope>
    <source>
        <strain evidence="6">DSM122</strain>
    </source>
</reference>
<dbReference type="PANTHER" id="PTHR37423:SF2">
    <property type="entry name" value="MEMBRANE-BOUND LYTIC MUREIN TRANSGLYCOSYLASE C"/>
    <property type="match status" value="1"/>
</dbReference>
<dbReference type="GO" id="GO:0004553">
    <property type="term" value="F:hydrolase activity, hydrolyzing O-glycosyl compounds"/>
    <property type="evidence" value="ECO:0007669"/>
    <property type="project" value="InterPro"/>
</dbReference>
<name>H6SRS8_PARPM</name>
<accession>H6SRS8</accession>
<proteinExistence type="inferred from homology"/>
<dbReference type="Proteomes" id="UP000033220">
    <property type="component" value="Chromosome DSM 122"/>
</dbReference>
<dbReference type="STRING" id="1150469.RSPPHO_00981"/>
<dbReference type="HOGENOM" id="CLU_015184_0_1_5"/>
<feature type="domain" description="Transglycosylase SLT" evidence="4">
    <location>
        <begin position="538"/>
        <end position="648"/>
    </location>
</feature>
<dbReference type="SUPFAM" id="SSF48435">
    <property type="entry name" value="Bacterial muramidases"/>
    <property type="match status" value="1"/>
</dbReference>
<gene>
    <name evidence="5" type="ORF">RSPPHO_00981</name>
</gene>
<comment type="similarity">
    <text evidence="2">Belongs to the virb1 family.</text>
</comment>
<evidence type="ECO:0000256" key="2">
    <source>
        <dbReference type="ARBA" id="ARBA00009387"/>
    </source>
</evidence>
<comment type="similarity">
    <text evidence="1">Belongs to the transglycosylase Slt family.</text>
</comment>
<evidence type="ECO:0000256" key="3">
    <source>
        <dbReference type="ARBA" id="ARBA00022729"/>
    </source>
</evidence>
<dbReference type="PANTHER" id="PTHR37423">
    <property type="entry name" value="SOLUBLE LYTIC MUREIN TRANSGLYCOSYLASE-RELATED"/>
    <property type="match status" value="1"/>
</dbReference>
<keyword evidence="3" id="KW-0732">Signal</keyword>
<dbReference type="EMBL" id="HE663493">
    <property type="protein sequence ID" value="CCG07607.1"/>
    <property type="molecule type" value="Genomic_DNA"/>
</dbReference>
<dbReference type="InterPro" id="IPR023346">
    <property type="entry name" value="Lysozyme-like_dom_sf"/>
</dbReference>
<evidence type="ECO:0000313" key="5">
    <source>
        <dbReference type="EMBL" id="CCG07607.1"/>
    </source>
</evidence>
<dbReference type="CDD" id="cd13401">
    <property type="entry name" value="Slt70-like"/>
    <property type="match status" value="1"/>
</dbReference>
<dbReference type="InterPro" id="IPR008258">
    <property type="entry name" value="Transglycosylase_SLT_dom_1"/>
</dbReference>
<dbReference type="InterPro" id="IPR008939">
    <property type="entry name" value="Lytic_TGlycosylase_superhlx_U"/>
</dbReference>